<name>A0A3D8JB53_9HELI</name>
<evidence type="ECO:0000256" key="4">
    <source>
        <dbReference type="ARBA" id="ARBA00023004"/>
    </source>
</evidence>
<evidence type="ECO:0000256" key="3">
    <source>
        <dbReference type="ARBA" id="ARBA00022723"/>
    </source>
</evidence>
<keyword evidence="2" id="KW-0004">4Fe-4S</keyword>
<reference evidence="8 9" key="1">
    <citation type="submission" date="2018-04" db="EMBL/GenBank/DDBJ databases">
        <title>Novel Campyloabacter and Helicobacter Species and Strains.</title>
        <authorList>
            <person name="Mannion A.J."/>
            <person name="Shen Z."/>
            <person name="Fox J.G."/>
        </authorList>
    </citation>
    <scope>NUCLEOTIDE SEQUENCE [LARGE SCALE GENOMIC DNA]</scope>
    <source>
        <strain evidence="8 9">MIT 04-9362</strain>
    </source>
</reference>
<dbReference type="RefSeq" id="WP_115578776.1">
    <property type="nucleotide sequence ID" value="NZ_NXLX01000005.1"/>
</dbReference>
<dbReference type="AlphaFoldDB" id="A0A3D8JB53"/>
<evidence type="ECO:0000259" key="7">
    <source>
        <dbReference type="Pfam" id="PF05681"/>
    </source>
</evidence>
<keyword evidence="6" id="KW-0456">Lyase</keyword>
<keyword evidence="4" id="KW-0408">Iron</keyword>
<evidence type="ECO:0000256" key="5">
    <source>
        <dbReference type="ARBA" id="ARBA00023014"/>
    </source>
</evidence>
<evidence type="ECO:0000256" key="1">
    <source>
        <dbReference type="ARBA" id="ARBA00008876"/>
    </source>
</evidence>
<dbReference type="GO" id="GO:0016829">
    <property type="term" value="F:lyase activity"/>
    <property type="evidence" value="ECO:0007669"/>
    <property type="project" value="UniProtKB-KW"/>
</dbReference>
<comment type="caution">
    <text evidence="8">The sequence shown here is derived from an EMBL/GenBank/DDBJ whole genome shotgun (WGS) entry which is preliminary data.</text>
</comment>
<dbReference type="GO" id="GO:0051539">
    <property type="term" value="F:4 iron, 4 sulfur cluster binding"/>
    <property type="evidence" value="ECO:0007669"/>
    <property type="project" value="UniProtKB-KW"/>
</dbReference>
<keyword evidence="3" id="KW-0479">Metal-binding</keyword>
<dbReference type="Proteomes" id="UP000256695">
    <property type="component" value="Unassembled WGS sequence"/>
</dbReference>
<evidence type="ECO:0000313" key="9">
    <source>
        <dbReference type="Proteomes" id="UP000256695"/>
    </source>
</evidence>
<feature type="domain" description="Fe-S hydro-lyase tartrate dehydratase alpha-type catalytic" evidence="7">
    <location>
        <begin position="11"/>
        <end position="279"/>
    </location>
</feature>
<dbReference type="InterPro" id="IPR051208">
    <property type="entry name" value="Class-I_Fumarase/Tartrate_DH"/>
</dbReference>
<comment type="similarity">
    <text evidence="1">Belongs to the class-I fumarase family.</text>
</comment>
<evidence type="ECO:0000256" key="6">
    <source>
        <dbReference type="ARBA" id="ARBA00023239"/>
    </source>
</evidence>
<keyword evidence="9" id="KW-1185">Reference proteome</keyword>
<dbReference type="PANTHER" id="PTHR30389">
    <property type="entry name" value="FUMARATE HYDRATASE-RELATED"/>
    <property type="match status" value="1"/>
</dbReference>
<sequence length="281" mass="30191">MKEISCTLITQTIKKLCIDACCIQTPDIKNAFLLAQHTETSPLGKNIIDTLIENAKIAKNKMMPICQDTGMCVIFAKVGQDVRIIDGDFEEAIQKGVALGYTDGFLRKSVVNEPLFERKNTKDNTPAVIYTQIVRGNNIDFIVAAKGFGSENKSILKMLVPADGIDGVKKIFLEAIKLAGPNACPPMVIGVGIGGTIEKAAILAKQAAIRPIDSKNPHPLYAQLEEDLLLLANQTGIGPQGLGGNTTAFGVNIEWYPTHIAGLPVAININCHAARHAHAII</sequence>
<proteinExistence type="inferred from homology"/>
<gene>
    <name evidence="8" type="ORF">CQA57_03105</name>
</gene>
<organism evidence="8 9">
    <name type="scientific">Helicobacter anseris</name>
    <dbReference type="NCBI Taxonomy" id="375926"/>
    <lineage>
        <taxon>Bacteria</taxon>
        <taxon>Pseudomonadati</taxon>
        <taxon>Campylobacterota</taxon>
        <taxon>Epsilonproteobacteria</taxon>
        <taxon>Campylobacterales</taxon>
        <taxon>Helicobacteraceae</taxon>
        <taxon>Helicobacter</taxon>
    </lineage>
</organism>
<accession>A0A3D8JB53</accession>
<dbReference type="PANTHER" id="PTHR30389:SF17">
    <property type="entry name" value="L(+)-TARTRATE DEHYDRATASE SUBUNIT ALPHA-RELATED"/>
    <property type="match status" value="1"/>
</dbReference>
<dbReference type="NCBIfam" id="NF004885">
    <property type="entry name" value="PRK06246.1"/>
    <property type="match status" value="1"/>
</dbReference>
<dbReference type="EMBL" id="NXLX01000005">
    <property type="protein sequence ID" value="RDU74094.1"/>
    <property type="molecule type" value="Genomic_DNA"/>
</dbReference>
<dbReference type="NCBIfam" id="TIGR00722">
    <property type="entry name" value="ttdA_fumA_fumB"/>
    <property type="match status" value="1"/>
</dbReference>
<evidence type="ECO:0000256" key="2">
    <source>
        <dbReference type="ARBA" id="ARBA00022485"/>
    </source>
</evidence>
<dbReference type="Pfam" id="PF05681">
    <property type="entry name" value="Fumerase"/>
    <property type="match status" value="1"/>
</dbReference>
<dbReference type="OrthoDB" id="9798978at2"/>
<dbReference type="InterPro" id="IPR004646">
    <property type="entry name" value="Fe-S_hydro-lyase_TtdA-typ_cat"/>
</dbReference>
<keyword evidence="5" id="KW-0411">Iron-sulfur</keyword>
<dbReference type="GO" id="GO:0046872">
    <property type="term" value="F:metal ion binding"/>
    <property type="evidence" value="ECO:0007669"/>
    <property type="project" value="UniProtKB-KW"/>
</dbReference>
<protein>
    <submittedName>
        <fullName evidence="8">Fumarate hydratase</fullName>
    </submittedName>
</protein>
<evidence type="ECO:0000313" key="8">
    <source>
        <dbReference type="EMBL" id="RDU74094.1"/>
    </source>
</evidence>